<gene>
    <name evidence="1" type="ORF">LRHMDP3_576</name>
</gene>
<dbReference type="EMBL" id="AMQX01000003">
    <property type="protein sequence ID" value="EKS52205.1"/>
    <property type="molecule type" value="Genomic_DNA"/>
</dbReference>
<protein>
    <submittedName>
        <fullName evidence="1">Uncharacterized protein</fullName>
    </submittedName>
</protein>
<accession>A0AB33XWP4</accession>
<proteinExistence type="predicted"/>
<comment type="caution">
    <text evidence="1">The sequence shown here is derived from an EMBL/GenBank/DDBJ whole genome shotgun (WGS) entry which is preliminary data.</text>
</comment>
<evidence type="ECO:0000313" key="2">
    <source>
        <dbReference type="Proteomes" id="UP000009352"/>
    </source>
</evidence>
<evidence type="ECO:0000313" key="1">
    <source>
        <dbReference type="EMBL" id="EKS52205.1"/>
    </source>
</evidence>
<reference evidence="1 2" key="1">
    <citation type="journal article" date="2013" name="Genome Announc.">
        <title>Draft Genome Sequence of Staphylococcus simulans UMC-CNS-990, Isolated from a Case of Chronic Bovine Mastitis.</title>
        <authorList>
            <person name="Calcutt M.J."/>
            <person name="Foecking M.F."/>
            <person name="Hsieh H.Y."/>
            <person name="Perry J."/>
            <person name="Stewart G.C."/>
            <person name="Middleton J.R."/>
        </authorList>
    </citation>
    <scope>NUCLEOTIDE SEQUENCE [LARGE SCALE GENOMIC DNA]</scope>
    <source>
        <strain evidence="1 2">LRHMDP3</strain>
    </source>
</reference>
<dbReference type="AlphaFoldDB" id="A0AB33XWP4"/>
<dbReference type="Proteomes" id="UP000009352">
    <property type="component" value="Unassembled WGS sequence"/>
</dbReference>
<name>A0AB33XWP4_LACRH</name>
<sequence length="42" mass="4589">MIERDLAIQTSHTAASTHFPTNTAILTSLKGVFAYGDIYYGL</sequence>
<organism evidence="1 2">
    <name type="scientific">Lacticaseibacillus rhamnosus LRHMDP3</name>
    <dbReference type="NCBI Taxonomy" id="1203259"/>
    <lineage>
        <taxon>Bacteria</taxon>
        <taxon>Bacillati</taxon>
        <taxon>Bacillota</taxon>
        <taxon>Bacilli</taxon>
        <taxon>Lactobacillales</taxon>
        <taxon>Lactobacillaceae</taxon>
        <taxon>Lacticaseibacillus</taxon>
    </lineage>
</organism>